<organism evidence="1">
    <name type="scientific">Schizaphis graminum</name>
    <name type="common">Green bug aphid</name>
    <dbReference type="NCBI Taxonomy" id="13262"/>
    <lineage>
        <taxon>Eukaryota</taxon>
        <taxon>Metazoa</taxon>
        <taxon>Ecdysozoa</taxon>
        <taxon>Arthropoda</taxon>
        <taxon>Hexapoda</taxon>
        <taxon>Insecta</taxon>
        <taxon>Pterygota</taxon>
        <taxon>Neoptera</taxon>
        <taxon>Paraneoptera</taxon>
        <taxon>Hemiptera</taxon>
        <taxon>Sternorrhyncha</taxon>
        <taxon>Aphidomorpha</taxon>
        <taxon>Aphidoidea</taxon>
        <taxon>Aphididae</taxon>
        <taxon>Aphidini</taxon>
        <taxon>Schizaphis</taxon>
    </lineage>
</organism>
<evidence type="ECO:0000313" key="1">
    <source>
        <dbReference type="EMBL" id="MBY32950.1"/>
    </source>
</evidence>
<accession>A0A2S2PU04</accession>
<sequence length="223" mass="26048">MNNLEIRIVMSERNKELAVVNGYKHRFVGVGKCDQLLKWRCSSDKNCTAFIFSNLEKKIVLDSKGIHNHPADTPNKIEKQVLRENCKRRAEESVSSKPIKIIRTELLQTPESSAIRQRDIKSVSKAMYDQRRKHFPVLPTSLDNALQQLRILETDKYFMFKNQQFIYAPADANYICLTTVQNINFLVQFCSELFCDGTFDYSPKYFLQLYTIHSYKNGFYLPL</sequence>
<gene>
    <name evidence="1" type="ORF">g.28355</name>
</gene>
<reference evidence="1" key="1">
    <citation type="submission" date="2018-04" db="EMBL/GenBank/DDBJ databases">
        <title>Transcriptome of Schizaphis graminum biotype I.</title>
        <authorList>
            <person name="Scully E.D."/>
            <person name="Geib S.M."/>
            <person name="Palmer N.A."/>
            <person name="Koch K."/>
            <person name="Bradshaw J."/>
            <person name="Heng-Moss T."/>
            <person name="Sarath G."/>
        </authorList>
    </citation>
    <scope>NUCLEOTIDE SEQUENCE</scope>
</reference>
<proteinExistence type="predicted"/>
<dbReference type="Gene3D" id="2.20.25.240">
    <property type="match status" value="1"/>
</dbReference>
<dbReference type="EMBL" id="GGMR01020331">
    <property type="protein sequence ID" value="MBY32950.1"/>
    <property type="molecule type" value="Transcribed_RNA"/>
</dbReference>
<name>A0A2S2PU04_SCHGA</name>
<dbReference type="AlphaFoldDB" id="A0A2S2PU04"/>
<protein>
    <submittedName>
        <fullName evidence="1">Uncharacterized protein</fullName>
    </submittedName>
</protein>